<dbReference type="EMBL" id="AZBU02000007">
    <property type="protein sequence ID" value="TKR70629.1"/>
    <property type="molecule type" value="Genomic_DNA"/>
</dbReference>
<name>A0A4U5MM77_STECR</name>
<feature type="region of interest" description="Disordered" evidence="1">
    <location>
        <begin position="1"/>
        <end position="62"/>
    </location>
</feature>
<feature type="compositionally biased region" description="Low complexity" evidence="1">
    <location>
        <begin position="8"/>
        <end position="21"/>
    </location>
</feature>
<accession>A0A4U5MM77</accession>
<evidence type="ECO:0000313" key="3">
    <source>
        <dbReference type="Proteomes" id="UP000298663"/>
    </source>
</evidence>
<protein>
    <submittedName>
        <fullName evidence="2">Uncharacterized protein</fullName>
    </submittedName>
</protein>
<dbReference type="AlphaFoldDB" id="A0A4U5MM77"/>
<dbReference type="Proteomes" id="UP000298663">
    <property type="component" value="Unassembled WGS sequence"/>
</dbReference>
<feature type="compositionally biased region" description="Low complexity" evidence="1">
    <location>
        <begin position="96"/>
        <end position="115"/>
    </location>
</feature>
<sequence>MSPKTSVPPTQAPAAQATNQALGQAQPSQGPSTSRPASSPFRQGAAQQPAATQASGSNSFAPVEQNPMEAFANMMKTALERCQGAQATQHQPASCPRSTAPQAAAPASTSVPTAAPAPQFDMASVLSSLMGQFQHGQPAQAAQAQSQQTVPPLHAQHSHAFFQSQPAAPTPQAEPNIVSLLTTLLAAVEQPQHAQAVPQTTQATRFEAQAPRQCHVLQAQEPSSQRCPVFNSENSASSRCPIMPGSTFGRQCPFFQNHDNCPYLAVFGGECPFRYFAGNCPAFNQGSTSGRCPVLPSGNRCPMFNCKSSGYGCPAFSSFGSGHYTGSCCRVMPSRSRYPIFNQSFSKFFENNDQCPNLTMFGGKCPFRPFSESCPAFNHGSLGGRCPVMPSESRCPMFNSGSSGQGCPMFRSTSSCCPYFPSGSTCPYLAGCPVFNCGCPYLERYQPVASGNYPRNHQTRSYRRRTLGVSRPNSSVFKMFENIGSQIIESLAMVALAALMQATKTDAKENQENEKKSEYAWGPEEEAQGGQESETQKAQEDKKSSNTSEASVLGSSHSLDSDDQIEHLSQDPELD</sequence>
<feature type="compositionally biased region" description="Polar residues" evidence="1">
    <location>
        <begin position="545"/>
        <end position="558"/>
    </location>
</feature>
<reference evidence="2 3" key="2">
    <citation type="journal article" date="2019" name="G3 (Bethesda)">
        <title>Hybrid Assembly of the Genome of the Entomopathogenic Nematode Steinernema carpocapsae Identifies the X-Chromosome.</title>
        <authorList>
            <person name="Serra L."/>
            <person name="Macchietto M."/>
            <person name="Macias-Munoz A."/>
            <person name="McGill C.J."/>
            <person name="Rodriguez I.M."/>
            <person name="Rodriguez B."/>
            <person name="Murad R."/>
            <person name="Mortazavi A."/>
        </authorList>
    </citation>
    <scope>NUCLEOTIDE SEQUENCE [LARGE SCALE GENOMIC DNA]</scope>
    <source>
        <strain evidence="2 3">ALL</strain>
    </source>
</reference>
<proteinExistence type="predicted"/>
<keyword evidence="3" id="KW-1185">Reference proteome</keyword>
<feature type="region of interest" description="Disordered" evidence="1">
    <location>
        <begin position="505"/>
        <end position="575"/>
    </location>
</feature>
<feature type="region of interest" description="Disordered" evidence="1">
    <location>
        <begin position="82"/>
        <end position="115"/>
    </location>
</feature>
<reference evidence="2 3" key="1">
    <citation type="journal article" date="2015" name="Genome Biol.">
        <title>Comparative genomics of Steinernema reveals deeply conserved gene regulatory networks.</title>
        <authorList>
            <person name="Dillman A.R."/>
            <person name="Macchietto M."/>
            <person name="Porter C.F."/>
            <person name="Rogers A."/>
            <person name="Williams B."/>
            <person name="Antoshechkin I."/>
            <person name="Lee M.M."/>
            <person name="Goodwin Z."/>
            <person name="Lu X."/>
            <person name="Lewis E.E."/>
            <person name="Goodrich-Blair H."/>
            <person name="Stock S.P."/>
            <person name="Adams B.J."/>
            <person name="Sternberg P.W."/>
            <person name="Mortazavi A."/>
        </authorList>
    </citation>
    <scope>NUCLEOTIDE SEQUENCE [LARGE SCALE GENOMIC DNA]</scope>
    <source>
        <strain evidence="2 3">ALL</strain>
    </source>
</reference>
<evidence type="ECO:0000256" key="1">
    <source>
        <dbReference type="SAM" id="MobiDB-lite"/>
    </source>
</evidence>
<feature type="compositionally biased region" description="Polar residues" evidence="1">
    <location>
        <begin position="22"/>
        <end position="41"/>
    </location>
</feature>
<evidence type="ECO:0000313" key="2">
    <source>
        <dbReference type="EMBL" id="TKR70629.1"/>
    </source>
</evidence>
<feature type="compositionally biased region" description="Basic and acidic residues" evidence="1">
    <location>
        <begin position="534"/>
        <end position="544"/>
    </location>
</feature>
<comment type="caution">
    <text evidence="2">The sequence shown here is derived from an EMBL/GenBank/DDBJ whole genome shotgun (WGS) entry which is preliminary data.</text>
</comment>
<feature type="compositionally biased region" description="Basic and acidic residues" evidence="1">
    <location>
        <begin position="564"/>
        <end position="575"/>
    </location>
</feature>
<gene>
    <name evidence="2" type="ORF">L596_022630</name>
</gene>
<dbReference type="STRING" id="34508.A0A4U5MM77"/>
<organism evidence="2 3">
    <name type="scientific">Steinernema carpocapsae</name>
    <name type="common">Entomopathogenic nematode</name>
    <dbReference type="NCBI Taxonomy" id="34508"/>
    <lineage>
        <taxon>Eukaryota</taxon>
        <taxon>Metazoa</taxon>
        <taxon>Ecdysozoa</taxon>
        <taxon>Nematoda</taxon>
        <taxon>Chromadorea</taxon>
        <taxon>Rhabditida</taxon>
        <taxon>Tylenchina</taxon>
        <taxon>Panagrolaimomorpha</taxon>
        <taxon>Strongyloidoidea</taxon>
        <taxon>Steinernematidae</taxon>
        <taxon>Steinernema</taxon>
    </lineage>
</organism>
<feature type="compositionally biased region" description="Basic and acidic residues" evidence="1">
    <location>
        <begin position="505"/>
        <end position="518"/>
    </location>
</feature>
<feature type="compositionally biased region" description="Low complexity" evidence="1">
    <location>
        <begin position="43"/>
        <end position="54"/>
    </location>
</feature>